<protein>
    <submittedName>
        <fullName evidence="6">Lactate dehydrogenase-like 2-hydroxyacid dehydrogenase</fullName>
    </submittedName>
</protein>
<evidence type="ECO:0000256" key="2">
    <source>
        <dbReference type="ARBA" id="ARBA00023027"/>
    </source>
</evidence>
<comment type="similarity">
    <text evidence="3">Belongs to the D-isomer specific 2-hydroxyacid dehydrogenase family.</text>
</comment>
<feature type="domain" description="D-isomer specific 2-hydroxyacid dehydrogenase NAD-binding" evidence="5">
    <location>
        <begin position="114"/>
        <end position="285"/>
    </location>
</feature>
<reference evidence="6 7" key="1">
    <citation type="submission" date="2020-08" db="EMBL/GenBank/DDBJ databases">
        <title>Functional genomics of gut bacteria from endangered species of beetles.</title>
        <authorList>
            <person name="Carlos-Shanley C."/>
        </authorList>
    </citation>
    <scope>NUCLEOTIDE SEQUENCE [LARGE SCALE GENOMIC DNA]</scope>
    <source>
        <strain evidence="6 7">S00124</strain>
    </source>
</reference>
<accession>A0ABR6RFX6</accession>
<dbReference type="SUPFAM" id="SSF52283">
    <property type="entry name" value="Formate/glycerate dehydrogenase catalytic domain-like"/>
    <property type="match status" value="1"/>
</dbReference>
<name>A0ABR6RFX6_9BURK</name>
<gene>
    <name evidence="6" type="ORF">HNP33_002140</name>
</gene>
<dbReference type="InterPro" id="IPR050223">
    <property type="entry name" value="D-isomer_2-hydroxyacid_DH"/>
</dbReference>
<dbReference type="CDD" id="cd12156">
    <property type="entry name" value="HPPR"/>
    <property type="match status" value="1"/>
</dbReference>
<evidence type="ECO:0000313" key="7">
    <source>
        <dbReference type="Proteomes" id="UP000562492"/>
    </source>
</evidence>
<dbReference type="InterPro" id="IPR029752">
    <property type="entry name" value="D-isomer_DH_CS1"/>
</dbReference>
<evidence type="ECO:0000313" key="6">
    <source>
        <dbReference type="EMBL" id="MBB6578065.1"/>
    </source>
</evidence>
<keyword evidence="2" id="KW-0520">NAD</keyword>
<dbReference type="InterPro" id="IPR006139">
    <property type="entry name" value="D-isomer_2_OHA_DH_cat_dom"/>
</dbReference>
<evidence type="ECO:0000256" key="3">
    <source>
        <dbReference type="RuleBase" id="RU003719"/>
    </source>
</evidence>
<dbReference type="Gene3D" id="3.40.50.720">
    <property type="entry name" value="NAD(P)-binding Rossmann-like Domain"/>
    <property type="match status" value="2"/>
</dbReference>
<feature type="domain" description="D-isomer specific 2-hydroxyacid dehydrogenase catalytic" evidence="4">
    <location>
        <begin position="12"/>
        <end position="311"/>
    </location>
</feature>
<dbReference type="InterPro" id="IPR036291">
    <property type="entry name" value="NAD(P)-bd_dom_sf"/>
</dbReference>
<dbReference type="PROSITE" id="PS00065">
    <property type="entry name" value="D_2_HYDROXYACID_DH_1"/>
    <property type="match status" value="1"/>
</dbReference>
<evidence type="ECO:0000256" key="1">
    <source>
        <dbReference type="ARBA" id="ARBA00023002"/>
    </source>
</evidence>
<dbReference type="InterPro" id="IPR006140">
    <property type="entry name" value="D-isomer_DH_NAD-bd"/>
</dbReference>
<dbReference type="SUPFAM" id="SSF51735">
    <property type="entry name" value="NAD(P)-binding Rossmann-fold domains"/>
    <property type="match status" value="1"/>
</dbReference>
<dbReference type="Proteomes" id="UP000562492">
    <property type="component" value="Unassembled WGS sequence"/>
</dbReference>
<dbReference type="PANTHER" id="PTHR10996">
    <property type="entry name" value="2-HYDROXYACID DEHYDROGENASE-RELATED"/>
    <property type="match status" value="1"/>
</dbReference>
<keyword evidence="1 3" id="KW-0560">Oxidoreductase</keyword>
<dbReference type="PANTHER" id="PTHR10996:SF178">
    <property type="entry name" value="2-HYDROXYACID DEHYDROGENASE YGL185C-RELATED"/>
    <property type="match status" value="1"/>
</dbReference>
<comment type="caution">
    <text evidence="6">The sequence shown here is derived from an EMBL/GenBank/DDBJ whole genome shotgun (WGS) entry which is preliminary data.</text>
</comment>
<dbReference type="Pfam" id="PF00389">
    <property type="entry name" value="2-Hacid_dh"/>
    <property type="match status" value="1"/>
</dbReference>
<proteinExistence type="inferred from homology"/>
<organism evidence="6 7">
    <name type="scientific">Comamonas odontotermitis</name>
    <dbReference type="NCBI Taxonomy" id="379895"/>
    <lineage>
        <taxon>Bacteria</taxon>
        <taxon>Pseudomonadati</taxon>
        <taxon>Pseudomonadota</taxon>
        <taxon>Betaproteobacteria</taxon>
        <taxon>Burkholderiales</taxon>
        <taxon>Comamonadaceae</taxon>
        <taxon>Comamonas</taxon>
    </lineage>
</organism>
<evidence type="ECO:0000259" key="4">
    <source>
        <dbReference type="Pfam" id="PF00389"/>
    </source>
</evidence>
<keyword evidence="7" id="KW-1185">Reference proteome</keyword>
<dbReference type="Pfam" id="PF02826">
    <property type="entry name" value="2-Hacid_dh_C"/>
    <property type="match status" value="1"/>
</dbReference>
<evidence type="ECO:0000259" key="5">
    <source>
        <dbReference type="Pfam" id="PF02826"/>
    </source>
</evidence>
<sequence>MSQSSHSPITLLVFNPMAEQHLDQIRQHATVIYAPTAAQRTQAVAEQGAEVDAVLTIGSIGLTADEVARMPRLRLACTLGAGYEGLALDALKARGAVVATGAGTNDTSVADHTFGLILATVRNFRSLDQQARSGVDRFTIPHPPGVSGKKLGIIGLGHIGLKIARRAAGFDMPVGYHNRKPKADVQHPYFDSALALAAWADVLVCATPGGAGTRHLVNAQVLQALGPQGYLINIARGSVVDTEALATALKEGRIAGAGIDVYESEPHRPEPLIDLPNILITPHVAGWSPEATQASVDQFIGNLTGVFSGRGAVAPVDLG</sequence>
<dbReference type="RefSeq" id="WP_325064926.1">
    <property type="nucleotide sequence ID" value="NZ_JACHKZ010000011.1"/>
</dbReference>
<dbReference type="EMBL" id="JACHKZ010000011">
    <property type="protein sequence ID" value="MBB6578065.1"/>
    <property type="molecule type" value="Genomic_DNA"/>
</dbReference>